<sequence>MYVWKGETRLVAMSVWEGGDQERSSRNGGSGGVDKGLSGVAFSTQNGRSPRAWRNIEEHIGMNQEIQAGMYCWDKNIRDINIFISGDIHLANVCPVQISRLEVRDWTAKLETYREQKKKRKKKPRKTDRSSAGIKIHHVDLPHIPCMCGASVHGQRTRMTWVIRKKKADGFSEGSPAKTHTVSLLERAGARGIVQLAWTVEMIASTKALMPKGMQLIRAIYQSCDPLLPLPAPVLHLHLHQLITMDAEGRGALLRHIATVPQSVLGNAHALRALDSHGGSIRFHRHVSPGYMLPFRPEPATALALKNTQIHVLFLWWDVRLRGFFFFFAIISLNNPVLFADSSTSSTFCFSIQKTRSSSTSASNVISCLFTHAWIIIIPSKCHAAVVKCKRISASTPRGEGMNWSFLLELVNSAQSILPLQVCKTSLIGKKKTIKTIKSCRGFLKLWFLFFWLSLYVVKCPASAYSLKETGMSKLLPGNRTVEKFQKTENYNTPKKGRFITFNQKEIKPLCFKPLKVKKTFIKPGVVPKILKCFFFTSHHDVLWVAHPKCMGHVLNPLCKNAGNSPGDNRHKYKNEFWQSKALASNLPGRCELSSKKGRADTAKKNLLNFLQLTYTMLPNCHPKSPYCTVTVHQSLMFWHSHCADCTVTVHQSLVESLWEKCGSKALLDFVHLREWFIFFDLFGKNTVELRELSQPAGFCLVFANFEQILLGYMLNFNHLNCRSKYFRTDQFDQNNSRFSENFNTTSPDRILSHSNSLIISQSLKNSSHRSKVFIHTIQSSSRTSSLQLPCLFLFLSCVGCQNLNLHCFVPWYDSLVFSFLLFLFSTSHSHDSFWFGFIFSPQLEIFQYTFQLHWRHRLLVVEAFDRLAHHPMCERILLIIPGLDRLRPVAVLSIFILTMLKITSFHLISRLPLTRVGFLHSACFFPYKGFSRKQASPSSTSSSGSRTQTCSSIGVFRQASTKFSVLKTTLGQSLTRHQKSQHFSR</sequence>
<name>A0A0L6UHI5_9BASI</name>
<dbReference type="Proteomes" id="UP000037035">
    <property type="component" value="Unassembled WGS sequence"/>
</dbReference>
<reference evidence="1 2" key="1">
    <citation type="submission" date="2015-08" db="EMBL/GenBank/DDBJ databases">
        <title>Next Generation Sequencing and Analysis of the Genome of Puccinia sorghi L Schw, the Causal Agent of Maize Common Rust.</title>
        <authorList>
            <person name="Rochi L."/>
            <person name="Burguener G."/>
            <person name="Darino M."/>
            <person name="Turjanski A."/>
            <person name="Kreff E."/>
            <person name="Dieguez M.J."/>
            <person name="Sacco F."/>
        </authorList>
    </citation>
    <scope>NUCLEOTIDE SEQUENCE [LARGE SCALE GENOMIC DNA]</scope>
    <source>
        <strain evidence="1 2">RO10H11247</strain>
    </source>
</reference>
<dbReference type="AlphaFoldDB" id="A0A0L6UHI5"/>
<accession>A0A0L6UHI5</accession>
<proteinExistence type="predicted"/>
<comment type="caution">
    <text evidence="1">The sequence shown here is derived from an EMBL/GenBank/DDBJ whole genome shotgun (WGS) entry which is preliminary data.</text>
</comment>
<gene>
    <name evidence="1" type="ORF">VP01_598g1</name>
</gene>
<dbReference type="EMBL" id="LAVV01011262">
    <property type="protein sequence ID" value="KNZ47996.1"/>
    <property type="molecule type" value="Genomic_DNA"/>
</dbReference>
<evidence type="ECO:0000313" key="2">
    <source>
        <dbReference type="Proteomes" id="UP000037035"/>
    </source>
</evidence>
<organism evidence="1 2">
    <name type="scientific">Puccinia sorghi</name>
    <dbReference type="NCBI Taxonomy" id="27349"/>
    <lineage>
        <taxon>Eukaryota</taxon>
        <taxon>Fungi</taxon>
        <taxon>Dikarya</taxon>
        <taxon>Basidiomycota</taxon>
        <taxon>Pucciniomycotina</taxon>
        <taxon>Pucciniomycetes</taxon>
        <taxon>Pucciniales</taxon>
        <taxon>Pucciniaceae</taxon>
        <taxon>Puccinia</taxon>
    </lineage>
</organism>
<protein>
    <submittedName>
        <fullName evidence="1">Uncharacterized protein</fullName>
    </submittedName>
</protein>
<evidence type="ECO:0000313" key="1">
    <source>
        <dbReference type="EMBL" id="KNZ47996.1"/>
    </source>
</evidence>
<keyword evidence="2" id="KW-1185">Reference proteome</keyword>
<dbReference type="VEuPathDB" id="FungiDB:VP01_598g1"/>